<dbReference type="FunFam" id="3.40.50.1000:FF:000126">
    <property type="entry name" value="Cytosolic purine 5-nucleotidase"/>
    <property type="match status" value="1"/>
</dbReference>
<evidence type="ECO:0000256" key="5">
    <source>
        <dbReference type="PIRSR" id="PIRSR017434-1"/>
    </source>
</evidence>
<dbReference type="AlphaFoldDB" id="A0A7I4CDE2"/>
<keyword evidence="2 6" id="KW-0479">Metal-binding</keyword>
<reference evidence="7 8" key="2">
    <citation type="journal article" date="2018" name="Plant J.">
        <title>The Physcomitrella patens chromosome-scale assembly reveals moss genome structure and evolution.</title>
        <authorList>
            <person name="Lang D."/>
            <person name="Ullrich K.K."/>
            <person name="Murat F."/>
            <person name="Fuchs J."/>
            <person name="Jenkins J."/>
            <person name="Haas F.B."/>
            <person name="Piednoel M."/>
            <person name="Gundlach H."/>
            <person name="Van Bel M."/>
            <person name="Meyberg R."/>
            <person name="Vives C."/>
            <person name="Morata J."/>
            <person name="Symeonidi A."/>
            <person name="Hiss M."/>
            <person name="Muchero W."/>
            <person name="Kamisugi Y."/>
            <person name="Saleh O."/>
            <person name="Blanc G."/>
            <person name="Decker E.L."/>
            <person name="van Gessel N."/>
            <person name="Grimwood J."/>
            <person name="Hayes R.D."/>
            <person name="Graham S.W."/>
            <person name="Gunter L.E."/>
            <person name="McDaniel S.F."/>
            <person name="Hoernstein S.N.W."/>
            <person name="Larsson A."/>
            <person name="Li F.W."/>
            <person name="Perroud P.F."/>
            <person name="Phillips J."/>
            <person name="Ranjan P."/>
            <person name="Rokshar D.S."/>
            <person name="Rothfels C.J."/>
            <person name="Schneider L."/>
            <person name="Shu S."/>
            <person name="Stevenson D.W."/>
            <person name="Thummler F."/>
            <person name="Tillich M."/>
            <person name="Villarreal Aguilar J.C."/>
            <person name="Widiez T."/>
            <person name="Wong G.K."/>
            <person name="Wymore A."/>
            <person name="Zhang Y."/>
            <person name="Zimmer A.D."/>
            <person name="Quatrano R.S."/>
            <person name="Mayer K.F.X."/>
            <person name="Goodstein D."/>
            <person name="Casacuberta J.M."/>
            <person name="Vandepoele K."/>
            <person name="Reski R."/>
            <person name="Cuming A.C."/>
            <person name="Tuskan G.A."/>
            <person name="Maumus F."/>
            <person name="Salse J."/>
            <person name="Schmutz J."/>
            <person name="Rensing S.A."/>
        </authorList>
    </citation>
    <scope>NUCLEOTIDE SEQUENCE [LARGE SCALE GENOMIC DNA]</scope>
    <source>
        <strain evidence="7 8">cv. Gransden 2004</strain>
    </source>
</reference>
<comment type="similarity">
    <text evidence="1">Belongs to the 5'(3')-deoxyribonucleotidase family.</text>
</comment>
<dbReference type="Gramene" id="Pp3c23_12500V3.7">
    <property type="protein sequence ID" value="Pp3c23_12500V3.7"/>
    <property type="gene ID" value="Pp3c23_12500"/>
</dbReference>
<dbReference type="EnsemblPlants" id="Pp3c23_12500V3.8">
    <property type="protein sequence ID" value="Pp3c23_12500V3.8"/>
    <property type="gene ID" value="Pp3c23_12500"/>
</dbReference>
<dbReference type="PIRSF" id="PIRSF017434">
    <property type="entry name" value="Purine_5'-nucleotidase"/>
    <property type="match status" value="1"/>
</dbReference>
<feature type="active site" description="Proton donor" evidence="5">
    <location>
        <position position="97"/>
    </location>
</feature>
<feature type="binding site" evidence="6">
    <location>
        <position position="97"/>
    </location>
    <ligand>
        <name>GMP</name>
        <dbReference type="ChEBI" id="CHEBI:58115"/>
    </ligand>
</feature>
<protein>
    <submittedName>
        <fullName evidence="7">Uncharacterized protein</fullName>
    </submittedName>
</protein>
<dbReference type="NCBIfam" id="TIGR02244">
    <property type="entry name" value="HAD-IG-Ncltidse"/>
    <property type="match status" value="1"/>
</dbReference>
<evidence type="ECO:0000256" key="6">
    <source>
        <dbReference type="PIRSR" id="PIRSR017434-2"/>
    </source>
</evidence>
<dbReference type="EnsemblPlants" id="Pp3c23_12500V3.7">
    <property type="protein sequence ID" value="Pp3c23_12500V3.7"/>
    <property type="gene ID" value="Pp3c23_12500"/>
</dbReference>
<feature type="active site" description="Nucleophile" evidence="5">
    <location>
        <position position="95"/>
    </location>
</feature>
<evidence type="ECO:0000313" key="7">
    <source>
        <dbReference type="EnsemblPlants" id="Pp3c23_12500V3.8"/>
    </source>
</evidence>
<dbReference type="SUPFAM" id="SSF56784">
    <property type="entry name" value="HAD-like"/>
    <property type="match status" value="1"/>
</dbReference>
<dbReference type="InterPro" id="IPR008380">
    <property type="entry name" value="HAD-SF_hydro_IG_5-nucl"/>
</dbReference>
<sequence length="560" mass="64718">MAIQGGESGGNGDPVCRVQRVVSHSISLSPAEREGQYAQNPGELAVGNLVELKTEFDRVKKSFITLPDQLPKMNPCGVYANHNVRLAKINVYGFDYDYTLAHYTPALQCIIYDLARNHLVEEHRYPDSCLNFQYDASFPIRGLYYDKKMGYLLKLDLFNSVQPGGCFFGRRRLDEDELESCYPGKHVSAEHIRNLVPLMDLFCLSERPVLAMRWDVYTIGLNVKPAMRRTQVCLLADVIQHFVNQKLRFDCTYVYEDVQKCIKYIHTSGNLHREILSNPAKYLQKNPKLIEMLHTLKERGKKMFILTNSPFPFVDSGMKFLFQETGQAQNWRDLFEVVIALSDKPNFYHSQRPFRAYHHKKDVLLFTKVESFEPHGVYYHGCLKDFAEITKWKGSEVLYFGDHLFSDLRGPAQAGWHTAAVIRELEREISTQNETEYRFQQARYNKLKEVLGKFHGRSAAITKEENNILGELRELRSKSRQAMKEMFNTNFGSTFLTDTGKESAFAYNVQRYADIYTSRLENFLFISSDAWLFSPLNVKILPHHIKVFPAEKEGGQLTIQ</sequence>
<feature type="binding site" evidence="6">
    <location>
        <position position="402"/>
    </location>
    <ligand>
        <name>Mg(2+)</name>
        <dbReference type="ChEBI" id="CHEBI:18420"/>
    </ligand>
</feature>
<accession>A0A7I4CDE2</accession>
<dbReference type="Gramene" id="Pp3c23_12500V3.8">
    <property type="protein sequence ID" value="Pp3c23_12500V3.8"/>
    <property type="gene ID" value="Pp3c23_12500"/>
</dbReference>
<reference evidence="7 8" key="1">
    <citation type="journal article" date="2008" name="Science">
        <title>The Physcomitrella genome reveals evolutionary insights into the conquest of land by plants.</title>
        <authorList>
            <person name="Rensing S."/>
            <person name="Lang D."/>
            <person name="Zimmer A."/>
            <person name="Terry A."/>
            <person name="Salamov A."/>
            <person name="Shapiro H."/>
            <person name="Nishiyama T."/>
            <person name="Perroud P.-F."/>
            <person name="Lindquist E."/>
            <person name="Kamisugi Y."/>
            <person name="Tanahashi T."/>
            <person name="Sakakibara K."/>
            <person name="Fujita T."/>
            <person name="Oishi K."/>
            <person name="Shin-I T."/>
            <person name="Kuroki Y."/>
            <person name="Toyoda A."/>
            <person name="Suzuki Y."/>
            <person name="Hashimoto A."/>
            <person name="Yamaguchi K."/>
            <person name="Sugano A."/>
            <person name="Kohara Y."/>
            <person name="Fujiyama A."/>
            <person name="Anterola A."/>
            <person name="Aoki S."/>
            <person name="Ashton N."/>
            <person name="Barbazuk W.B."/>
            <person name="Barker E."/>
            <person name="Bennetzen J."/>
            <person name="Bezanilla M."/>
            <person name="Blankenship R."/>
            <person name="Cho S.H."/>
            <person name="Dutcher S."/>
            <person name="Estelle M."/>
            <person name="Fawcett J.A."/>
            <person name="Gundlach H."/>
            <person name="Hanada K."/>
            <person name="Heyl A."/>
            <person name="Hicks K.A."/>
            <person name="Hugh J."/>
            <person name="Lohr M."/>
            <person name="Mayer K."/>
            <person name="Melkozernov A."/>
            <person name="Murata T."/>
            <person name="Nelson D."/>
            <person name="Pils B."/>
            <person name="Prigge M."/>
            <person name="Reiss B."/>
            <person name="Renner T."/>
            <person name="Rombauts S."/>
            <person name="Rushton P."/>
            <person name="Sanderfoot A."/>
            <person name="Schween G."/>
            <person name="Shiu S.-H."/>
            <person name="Stueber K."/>
            <person name="Theodoulou F.L."/>
            <person name="Tu H."/>
            <person name="Van de Peer Y."/>
            <person name="Verrier P.J."/>
            <person name="Waters E."/>
            <person name="Wood A."/>
            <person name="Yang L."/>
            <person name="Cove D."/>
            <person name="Cuming A."/>
            <person name="Hasebe M."/>
            <person name="Lucas S."/>
            <person name="Mishler D.B."/>
            <person name="Reski R."/>
            <person name="Grigoriev I."/>
            <person name="Quatrano R.S."/>
            <person name="Boore J.L."/>
        </authorList>
    </citation>
    <scope>NUCLEOTIDE SEQUENCE [LARGE SCALE GENOMIC DNA]</scope>
    <source>
        <strain evidence="7 8">cv. Gransden 2004</strain>
    </source>
</reference>
<evidence type="ECO:0000256" key="1">
    <source>
        <dbReference type="ARBA" id="ARBA00009589"/>
    </source>
</evidence>
<dbReference type="GO" id="GO:0008253">
    <property type="term" value="F:5'-nucleotidase activity"/>
    <property type="evidence" value="ECO:0000318"/>
    <property type="project" value="GO_Central"/>
</dbReference>
<keyword evidence="3" id="KW-0378">Hydrolase</keyword>
<dbReference type="InParanoid" id="A0A7I4CDE2"/>
<name>A0A7I4CDE2_PHYPA</name>
<feature type="binding site" evidence="6">
    <location>
        <position position="95"/>
    </location>
    <ligand>
        <name>Mg(2+)</name>
        <dbReference type="ChEBI" id="CHEBI:18420"/>
    </ligand>
</feature>
<evidence type="ECO:0000256" key="2">
    <source>
        <dbReference type="ARBA" id="ARBA00022723"/>
    </source>
</evidence>
<dbReference type="PANTHER" id="PTHR12103:SF12">
    <property type="entry name" value="FI20020P1"/>
    <property type="match status" value="1"/>
</dbReference>
<dbReference type="EMBL" id="ABEU02000023">
    <property type="status" value="NOT_ANNOTATED_CDS"/>
    <property type="molecule type" value="Genomic_DNA"/>
</dbReference>
<dbReference type="Gene3D" id="3.40.50.1000">
    <property type="entry name" value="HAD superfamily/HAD-like"/>
    <property type="match status" value="1"/>
</dbReference>
<comment type="cofactor">
    <cofactor evidence="6">
        <name>Mg(2+)</name>
        <dbReference type="ChEBI" id="CHEBI:18420"/>
    </cofactor>
    <text evidence="6">Binds 1 Mg(2+) ion per subunit.</text>
</comment>
<dbReference type="InterPro" id="IPR016695">
    <property type="entry name" value="Pur_nucleotidase"/>
</dbReference>
<dbReference type="InterPro" id="IPR036412">
    <property type="entry name" value="HAD-like_sf"/>
</dbReference>
<dbReference type="FunCoup" id="A0A7I4CDE2">
    <property type="interactions" value="1751"/>
</dbReference>
<dbReference type="InterPro" id="IPR023214">
    <property type="entry name" value="HAD_sf"/>
</dbReference>
<dbReference type="GO" id="GO:0046872">
    <property type="term" value="F:metal ion binding"/>
    <property type="evidence" value="ECO:0007669"/>
    <property type="project" value="UniProtKB-KW"/>
</dbReference>
<reference evidence="7" key="3">
    <citation type="submission" date="2020-12" db="UniProtKB">
        <authorList>
            <consortium name="EnsemblPlants"/>
        </authorList>
    </citation>
    <scope>IDENTIFICATION</scope>
</reference>
<evidence type="ECO:0000313" key="8">
    <source>
        <dbReference type="Proteomes" id="UP000006727"/>
    </source>
</evidence>
<proteinExistence type="inferred from homology"/>
<dbReference type="Pfam" id="PF05761">
    <property type="entry name" value="5_nucleotid"/>
    <property type="match status" value="1"/>
</dbReference>
<keyword evidence="4 6" id="KW-0460">Magnesium</keyword>
<evidence type="ECO:0000256" key="4">
    <source>
        <dbReference type="ARBA" id="ARBA00022842"/>
    </source>
</evidence>
<dbReference type="PANTHER" id="PTHR12103">
    <property type="entry name" value="5'-NUCLEOTIDASE DOMAIN-CONTAINING"/>
    <property type="match status" value="1"/>
</dbReference>
<evidence type="ECO:0000256" key="3">
    <source>
        <dbReference type="ARBA" id="ARBA00022801"/>
    </source>
</evidence>
<organism evidence="7 8">
    <name type="scientific">Physcomitrium patens</name>
    <name type="common">Spreading-leaved earth moss</name>
    <name type="synonym">Physcomitrella patens</name>
    <dbReference type="NCBI Taxonomy" id="3218"/>
    <lineage>
        <taxon>Eukaryota</taxon>
        <taxon>Viridiplantae</taxon>
        <taxon>Streptophyta</taxon>
        <taxon>Embryophyta</taxon>
        <taxon>Bryophyta</taxon>
        <taxon>Bryophytina</taxon>
        <taxon>Bryopsida</taxon>
        <taxon>Funariidae</taxon>
        <taxon>Funariales</taxon>
        <taxon>Funariaceae</taxon>
        <taxon>Physcomitrium</taxon>
    </lineage>
</organism>
<dbReference type="Proteomes" id="UP000006727">
    <property type="component" value="Chromosome 23"/>
</dbReference>
<keyword evidence="8" id="KW-1185">Reference proteome</keyword>